<keyword evidence="3" id="KW-0804">Transcription</keyword>
<dbReference type="InterPro" id="IPR001647">
    <property type="entry name" value="HTH_TetR"/>
</dbReference>
<dbReference type="OrthoDB" id="8701707at2"/>
<evidence type="ECO:0000256" key="2">
    <source>
        <dbReference type="ARBA" id="ARBA00023125"/>
    </source>
</evidence>
<dbReference type="KEGG" id="huw:FPZ11_13625"/>
<name>A0A5B8M4Y9_9MICO</name>
<evidence type="ECO:0000256" key="4">
    <source>
        <dbReference type="PROSITE-ProRule" id="PRU00335"/>
    </source>
</evidence>
<evidence type="ECO:0000313" key="6">
    <source>
        <dbReference type="EMBL" id="QDZ15657.1"/>
    </source>
</evidence>
<reference evidence="6 7" key="1">
    <citation type="submission" date="2019-07" db="EMBL/GenBank/DDBJ databases">
        <title>Full genome sequence of Humibacter sp. WJ7-1.</title>
        <authorList>
            <person name="Im W.-T."/>
        </authorList>
    </citation>
    <scope>NUCLEOTIDE SEQUENCE [LARGE SCALE GENOMIC DNA]</scope>
    <source>
        <strain evidence="6 7">WJ7-1</strain>
    </source>
</reference>
<evidence type="ECO:0000313" key="7">
    <source>
        <dbReference type="Proteomes" id="UP000320216"/>
    </source>
</evidence>
<protein>
    <submittedName>
        <fullName evidence="6">TetR/AcrR family transcriptional regulator</fullName>
    </submittedName>
</protein>
<organism evidence="6 7">
    <name type="scientific">Humibacter ginsenosidimutans</name>
    <dbReference type="NCBI Taxonomy" id="2599293"/>
    <lineage>
        <taxon>Bacteria</taxon>
        <taxon>Bacillati</taxon>
        <taxon>Actinomycetota</taxon>
        <taxon>Actinomycetes</taxon>
        <taxon>Micrococcales</taxon>
        <taxon>Microbacteriaceae</taxon>
        <taxon>Humibacter</taxon>
    </lineage>
</organism>
<dbReference type="GO" id="GO:0003700">
    <property type="term" value="F:DNA-binding transcription factor activity"/>
    <property type="evidence" value="ECO:0007669"/>
    <property type="project" value="TreeGrafter"/>
</dbReference>
<dbReference type="Gene3D" id="1.10.357.10">
    <property type="entry name" value="Tetracycline Repressor, domain 2"/>
    <property type="match status" value="1"/>
</dbReference>
<dbReference type="InterPro" id="IPR050109">
    <property type="entry name" value="HTH-type_TetR-like_transc_reg"/>
</dbReference>
<dbReference type="EMBL" id="CP042305">
    <property type="protein sequence ID" value="QDZ15657.1"/>
    <property type="molecule type" value="Genomic_DNA"/>
</dbReference>
<dbReference type="GO" id="GO:0000976">
    <property type="term" value="F:transcription cis-regulatory region binding"/>
    <property type="evidence" value="ECO:0007669"/>
    <property type="project" value="TreeGrafter"/>
</dbReference>
<keyword evidence="7" id="KW-1185">Reference proteome</keyword>
<accession>A0A5B8M4Y9</accession>
<dbReference type="InterPro" id="IPR009057">
    <property type="entry name" value="Homeodomain-like_sf"/>
</dbReference>
<proteinExistence type="predicted"/>
<dbReference type="AlphaFoldDB" id="A0A5B8M4Y9"/>
<evidence type="ECO:0000256" key="3">
    <source>
        <dbReference type="ARBA" id="ARBA00023163"/>
    </source>
</evidence>
<dbReference type="Pfam" id="PF00440">
    <property type="entry name" value="TetR_N"/>
    <property type="match status" value="1"/>
</dbReference>
<feature type="DNA-binding region" description="H-T-H motif" evidence="4">
    <location>
        <begin position="108"/>
        <end position="127"/>
    </location>
</feature>
<sequence>MTSWPPASSRVTIGTPSAPVPPAMRTRTVIPFLKISKYLLSRPHRLIAQAVGTLGCARGTRRDPRRRRGEDCRMAIEQVGAGSSAKARVLDAAMRLFGEQGYAATTVAQIEAAAGLRPGSGGLYRHVASKRQLLEQGVRRVLDAHNDVLVALSEGVEDAPADVQLRAIAEAGLARLDHDRDLNRVMLRDLRDFPELADEVRRHEVDVVTRALATWLAAQRSARHLDVEATASVVVSAVSHYWTMTDATGAAPLAIERDRFLDALIALVQSVLARDA</sequence>
<keyword evidence="2 4" id="KW-0238">DNA-binding</keyword>
<dbReference type="SUPFAM" id="SSF46689">
    <property type="entry name" value="Homeodomain-like"/>
    <property type="match status" value="1"/>
</dbReference>
<dbReference type="Proteomes" id="UP000320216">
    <property type="component" value="Chromosome"/>
</dbReference>
<dbReference type="PROSITE" id="PS50977">
    <property type="entry name" value="HTH_TETR_2"/>
    <property type="match status" value="1"/>
</dbReference>
<keyword evidence="1" id="KW-0805">Transcription regulation</keyword>
<gene>
    <name evidence="6" type="ORF">FPZ11_13625</name>
</gene>
<dbReference type="PANTHER" id="PTHR30055:SF234">
    <property type="entry name" value="HTH-TYPE TRANSCRIPTIONAL REGULATOR BETI"/>
    <property type="match status" value="1"/>
</dbReference>
<feature type="domain" description="HTH tetR-type" evidence="5">
    <location>
        <begin position="83"/>
        <end position="145"/>
    </location>
</feature>
<dbReference type="PANTHER" id="PTHR30055">
    <property type="entry name" value="HTH-TYPE TRANSCRIPTIONAL REGULATOR RUTR"/>
    <property type="match status" value="1"/>
</dbReference>
<evidence type="ECO:0000256" key="1">
    <source>
        <dbReference type="ARBA" id="ARBA00023015"/>
    </source>
</evidence>
<evidence type="ECO:0000259" key="5">
    <source>
        <dbReference type="PROSITE" id="PS50977"/>
    </source>
</evidence>